<protein>
    <submittedName>
        <fullName evidence="1">Uncharacterized protein</fullName>
    </submittedName>
</protein>
<name>A0ABQ7HYX3_9MICR</name>
<dbReference type="EMBL" id="SBIQ01000100">
    <property type="protein sequence ID" value="KAF7683313.1"/>
    <property type="molecule type" value="Genomic_DNA"/>
</dbReference>
<proteinExistence type="predicted"/>
<keyword evidence="2" id="KW-1185">Reference proteome</keyword>
<evidence type="ECO:0000313" key="1">
    <source>
        <dbReference type="EMBL" id="KAF7683313.1"/>
    </source>
</evidence>
<accession>A0ABQ7HYX3</accession>
<reference evidence="1 2" key="1">
    <citation type="submission" date="2019-01" db="EMBL/GenBank/DDBJ databases">
        <title>Genomes sequencing and comparative genomics of infectious freshwater microsporidia, Cucumispora dikerogammari and Thelohania contejeani.</title>
        <authorList>
            <person name="Cormier A."/>
            <person name="Giraud I."/>
            <person name="Wattier R."/>
            <person name="Teixeira M."/>
            <person name="Grandjean F."/>
            <person name="Rigaud T."/>
            <person name="Cordaux R."/>
        </authorList>
    </citation>
    <scope>NUCLEOTIDE SEQUENCE [LARGE SCALE GENOMIC DNA]</scope>
    <source>
        <strain evidence="1">T1</strain>
        <tissue evidence="1">Spores</tissue>
    </source>
</reference>
<sequence>MLISNWKHSIEIKISALNNSIELLKKIKDKSELSGIEIKAAKQIINKLNHTLEKLHDVMETMILLKEFACIHEKSLKYKFNAKSVHRKYCFESYMSKFYRKFSGVVEPENGWISVR</sequence>
<comment type="caution">
    <text evidence="1">The sequence shown here is derived from an EMBL/GenBank/DDBJ whole genome shotgun (WGS) entry which is preliminary data.</text>
</comment>
<evidence type="ECO:0000313" key="2">
    <source>
        <dbReference type="Proteomes" id="UP001516464"/>
    </source>
</evidence>
<dbReference type="Proteomes" id="UP001516464">
    <property type="component" value="Unassembled WGS sequence"/>
</dbReference>
<gene>
    <name evidence="1" type="ORF">TCON_1475</name>
</gene>
<organism evidence="1 2">
    <name type="scientific">Astathelohania contejeani</name>
    <dbReference type="NCBI Taxonomy" id="164912"/>
    <lineage>
        <taxon>Eukaryota</taxon>
        <taxon>Fungi</taxon>
        <taxon>Fungi incertae sedis</taxon>
        <taxon>Microsporidia</taxon>
        <taxon>Astathelohaniidae</taxon>
        <taxon>Astathelohania</taxon>
    </lineage>
</organism>